<dbReference type="Pfam" id="PF13688">
    <property type="entry name" value="Reprolysin_5"/>
    <property type="match status" value="1"/>
</dbReference>
<sequence>MVLLAFCAWLSVFAVSKVSAAQETAPVSATSATTRGVQESTAGSRFNFPVSDIESLRQGQLFTFTLPGNQPVAVRIRHDSFYPNGDRVIRGYSDDGLFSLVLTINSQAAFADIVTPDRHWLFEGQRVGEMMQGRFFEPQTQSGHGSLQDYVLPRQTLQQSPKPSRSDRTGDVVAATSGLSISQHFSETALFLDRSQDLEVTIEVENSSQLTLRRPIIDIYFILEDSALLSAPACQQRFSQGQPVLSCQLNETVAPGERAELRYQVRVPPKTSPMRLWSTVFVDELRHDAWINVVHDVAATQENGDRDAQLSPFNQVLDEKLDRDRLDNVIIDLMAVYSSDTAGLYGRQVTTRINQLISVSNQVFQDSGIGITLRPVYYHEADYPSAGVDMHQQLDELTAGSHPEFRDLASLRQRYGADLVAMFRPVGNGNPLCGLANLGGHRSLGDFTAFNDKAYAYSLIGIDCGVSSVLAHELGHLMGLTHSRRENGEGGTFPYATGHGVDGRFATVMANPADFNASLRIPLFSSPALSCQGQPCGVDHRDLQAGADAVRTLNLVRFQIADYMPTRMPLLPSRTVGSMTGNSSNAHISLAAMVDGSLDYSYTVTPTQQLDINAGFYIDPVHVGKQGQFHVLADLSAAGLGYLQLEHNGQIHSWDGTAGDLVPYRPEEQLSPVEYLNILDNFQPLPELVGHPLVLYIAYQLPATGELVYTVEPLVVQIEGQP</sequence>
<keyword evidence="1" id="KW-0732">Signal</keyword>
<dbReference type="InterPro" id="IPR024079">
    <property type="entry name" value="MetalloPept_cat_dom_sf"/>
</dbReference>
<comment type="caution">
    <text evidence="2">The sequence shown here is derived from an EMBL/GenBank/DDBJ whole genome shotgun (WGS) entry which is preliminary data.</text>
</comment>
<dbReference type="Gene3D" id="3.40.390.10">
    <property type="entry name" value="Collagenase (Catalytic Domain)"/>
    <property type="match status" value="1"/>
</dbReference>
<proteinExistence type="predicted"/>
<gene>
    <name evidence="2" type="ORF">GCM10011403_12600</name>
</gene>
<accession>A0A917GTV1</accession>
<reference evidence="2" key="1">
    <citation type="journal article" date="2014" name="Int. J. Syst. Evol. Microbiol.">
        <title>Complete genome sequence of Corynebacterium casei LMG S-19264T (=DSM 44701T), isolated from a smear-ripened cheese.</title>
        <authorList>
            <consortium name="US DOE Joint Genome Institute (JGI-PGF)"/>
            <person name="Walter F."/>
            <person name="Albersmeier A."/>
            <person name="Kalinowski J."/>
            <person name="Ruckert C."/>
        </authorList>
    </citation>
    <scope>NUCLEOTIDE SEQUENCE</scope>
    <source>
        <strain evidence="2">CGMCC 1.15425</strain>
    </source>
</reference>
<evidence type="ECO:0008006" key="4">
    <source>
        <dbReference type="Google" id="ProtNLM"/>
    </source>
</evidence>
<dbReference type="AlphaFoldDB" id="A0A917GTV1"/>
<evidence type="ECO:0000256" key="1">
    <source>
        <dbReference type="SAM" id="SignalP"/>
    </source>
</evidence>
<reference evidence="2" key="2">
    <citation type="submission" date="2020-09" db="EMBL/GenBank/DDBJ databases">
        <authorList>
            <person name="Sun Q."/>
            <person name="Zhou Y."/>
        </authorList>
    </citation>
    <scope>NUCLEOTIDE SEQUENCE</scope>
    <source>
        <strain evidence="2">CGMCC 1.15425</strain>
    </source>
</reference>
<dbReference type="EMBL" id="BMIY01000005">
    <property type="protein sequence ID" value="GGG56906.1"/>
    <property type="molecule type" value="Genomic_DNA"/>
</dbReference>
<dbReference type="Proteomes" id="UP000627715">
    <property type="component" value="Unassembled WGS sequence"/>
</dbReference>
<dbReference type="SUPFAM" id="SSF55486">
    <property type="entry name" value="Metalloproteases ('zincins'), catalytic domain"/>
    <property type="match status" value="1"/>
</dbReference>
<keyword evidence="3" id="KW-1185">Reference proteome</keyword>
<feature type="chain" id="PRO_5037113593" description="Peptidase M12B domain-containing protein" evidence="1">
    <location>
        <begin position="21"/>
        <end position="722"/>
    </location>
</feature>
<protein>
    <recommendedName>
        <fullName evidence="4">Peptidase M12B domain-containing protein</fullName>
    </recommendedName>
</protein>
<organism evidence="2 3">
    <name type="scientific">Pseudohongiella nitratireducens</name>
    <dbReference type="NCBI Taxonomy" id="1768907"/>
    <lineage>
        <taxon>Bacteria</taxon>
        <taxon>Pseudomonadati</taxon>
        <taxon>Pseudomonadota</taxon>
        <taxon>Gammaproteobacteria</taxon>
        <taxon>Pseudomonadales</taxon>
        <taxon>Pseudohongiellaceae</taxon>
        <taxon>Pseudohongiella</taxon>
    </lineage>
</organism>
<evidence type="ECO:0000313" key="3">
    <source>
        <dbReference type="Proteomes" id="UP000627715"/>
    </source>
</evidence>
<feature type="signal peptide" evidence="1">
    <location>
        <begin position="1"/>
        <end position="20"/>
    </location>
</feature>
<name>A0A917GTV1_9GAMM</name>
<dbReference type="GO" id="GO:0008237">
    <property type="term" value="F:metallopeptidase activity"/>
    <property type="evidence" value="ECO:0007669"/>
    <property type="project" value="InterPro"/>
</dbReference>
<evidence type="ECO:0000313" key="2">
    <source>
        <dbReference type="EMBL" id="GGG56906.1"/>
    </source>
</evidence>